<protein>
    <submittedName>
        <fullName evidence="3">Tryptophan dimethylallyltransferase-domain-containing protein</fullName>
    </submittedName>
</protein>
<reference evidence="3 4" key="1">
    <citation type="journal article" date="2019" name="Nat. Ecol. Evol.">
        <title>Megaphylogeny resolves global patterns of mushroom evolution.</title>
        <authorList>
            <person name="Varga T."/>
            <person name="Krizsan K."/>
            <person name="Foldi C."/>
            <person name="Dima B."/>
            <person name="Sanchez-Garcia M."/>
            <person name="Sanchez-Ramirez S."/>
            <person name="Szollosi G.J."/>
            <person name="Szarkandi J.G."/>
            <person name="Papp V."/>
            <person name="Albert L."/>
            <person name="Andreopoulos W."/>
            <person name="Angelini C."/>
            <person name="Antonin V."/>
            <person name="Barry K.W."/>
            <person name="Bougher N.L."/>
            <person name="Buchanan P."/>
            <person name="Buyck B."/>
            <person name="Bense V."/>
            <person name="Catcheside P."/>
            <person name="Chovatia M."/>
            <person name="Cooper J."/>
            <person name="Damon W."/>
            <person name="Desjardin D."/>
            <person name="Finy P."/>
            <person name="Geml J."/>
            <person name="Haridas S."/>
            <person name="Hughes K."/>
            <person name="Justo A."/>
            <person name="Karasinski D."/>
            <person name="Kautmanova I."/>
            <person name="Kiss B."/>
            <person name="Kocsube S."/>
            <person name="Kotiranta H."/>
            <person name="LaButti K.M."/>
            <person name="Lechner B.E."/>
            <person name="Liimatainen K."/>
            <person name="Lipzen A."/>
            <person name="Lukacs Z."/>
            <person name="Mihaltcheva S."/>
            <person name="Morgado L.N."/>
            <person name="Niskanen T."/>
            <person name="Noordeloos M.E."/>
            <person name="Ohm R.A."/>
            <person name="Ortiz-Santana B."/>
            <person name="Ovrebo C."/>
            <person name="Racz N."/>
            <person name="Riley R."/>
            <person name="Savchenko A."/>
            <person name="Shiryaev A."/>
            <person name="Soop K."/>
            <person name="Spirin V."/>
            <person name="Szebenyi C."/>
            <person name="Tomsovsky M."/>
            <person name="Tulloss R.E."/>
            <person name="Uehling J."/>
            <person name="Grigoriev I.V."/>
            <person name="Vagvolgyi C."/>
            <person name="Papp T."/>
            <person name="Martin F.M."/>
            <person name="Miettinen O."/>
            <person name="Hibbett D.S."/>
            <person name="Nagy L.G."/>
        </authorList>
    </citation>
    <scope>NUCLEOTIDE SEQUENCE [LARGE SCALE GENOMIC DNA]</scope>
    <source>
        <strain evidence="3 4">CBS 309.79</strain>
    </source>
</reference>
<dbReference type="InterPro" id="IPR017795">
    <property type="entry name" value="ABBA_NscD-like"/>
</dbReference>
<dbReference type="PANTHER" id="PTHR40627">
    <property type="entry name" value="INDOLE PRENYLTRANSFERASE TDIB-RELATED"/>
    <property type="match status" value="1"/>
</dbReference>
<evidence type="ECO:0000256" key="2">
    <source>
        <dbReference type="ARBA" id="ARBA00022679"/>
    </source>
</evidence>
<keyword evidence="4" id="KW-1185">Reference proteome</keyword>
<dbReference type="PANTHER" id="PTHR40627:SF4">
    <property type="entry name" value="PRENYLTRANSFERASE ASQH1-RELATED"/>
    <property type="match status" value="1"/>
</dbReference>
<dbReference type="EMBL" id="ML178840">
    <property type="protein sequence ID" value="TFK98302.1"/>
    <property type="molecule type" value="Genomic_DNA"/>
</dbReference>
<dbReference type="AlphaFoldDB" id="A0A5C3Q8I9"/>
<dbReference type="SFLD" id="SFLDS00036">
    <property type="entry name" value="Aromatic_Prenyltransferase"/>
    <property type="match status" value="1"/>
</dbReference>
<dbReference type="NCBIfam" id="TIGR03429">
    <property type="entry name" value="arom_pren_DMATS"/>
    <property type="match status" value="1"/>
</dbReference>
<comment type="similarity">
    <text evidence="1">Belongs to the tryptophan dimethylallyltransferase family.</text>
</comment>
<dbReference type="CDD" id="cd13929">
    <property type="entry name" value="PT-DMATS_CymD"/>
    <property type="match status" value="1"/>
</dbReference>
<name>A0A5C3Q8I9_9AGAR</name>
<dbReference type="OrthoDB" id="3354387at2759"/>
<dbReference type="Proteomes" id="UP000305067">
    <property type="component" value="Unassembled WGS sequence"/>
</dbReference>
<dbReference type="Pfam" id="PF11991">
    <property type="entry name" value="Trp_DMAT"/>
    <property type="match status" value="1"/>
</dbReference>
<dbReference type="GO" id="GO:0009820">
    <property type="term" value="P:alkaloid metabolic process"/>
    <property type="evidence" value="ECO:0007669"/>
    <property type="project" value="InterPro"/>
</dbReference>
<evidence type="ECO:0000313" key="4">
    <source>
        <dbReference type="Proteomes" id="UP000305067"/>
    </source>
</evidence>
<proteinExistence type="inferred from homology"/>
<evidence type="ECO:0000256" key="1">
    <source>
        <dbReference type="ARBA" id="ARBA00010209"/>
    </source>
</evidence>
<feature type="non-terminal residue" evidence="3">
    <location>
        <position position="1"/>
    </location>
</feature>
<sequence>SHPSSMLTLSNQVLPFPSTQSTFFWTRFCRPYGSMMHTSNYTLEAQTKLLTYFYARVNGIMGAEEKPETLSLMTIDGSPCEVSWASRCLQRLSSRAHSENHASISSDPRTGKYLRGSQVLDWLATADGGLGVIVVKDGWENWRRECEKFFLSQDDGPQEYNPPWTAFFIGFTLVPSGHIKLKAYYMPTVRTEDPAVQLVKSPIHILDKDFSPLVKLMGALHPSLVDQAQMMLEYFDSVEERLRPAFHFVGVDEAPAEKNRFKIYFQTRVGLSFNDVRRNFTLGGRLDTSDLQKNVARLEMLWNLIFPSTPSSSGLDPEPLTDHDVVQYSQDSVEHPVNFFIWYYEFAVNSPSLVPKVYWQTRHYCLNDLKIFQAMQDFYDHPTVNVHGPLDGEHGPGWVIREAEKAFTHRSLTEKPGITTWVTFGHKHKGYEMMTYFSPEVWAEHQVDSPPVSRR</sequence>
<gene>
    <name evidence="3" type="ORF">BDV98DRAFT_512426</name>
</gene>
<evidence type="ECO:0000313" key="3">
    <source>
        <dbReference type="EMBL" id="TFK98302.1"/>
    </source>
</evidence>
<organism evidence="3 4">
    <name type="scientific">Pterulicium gracile</name>
    <dbReference type="NCBI Taxonomy" id="1884261"/>
    <lineage>
        <taxon>Eukaryota</taxon>
        <taxon>Fungi</taxon>
        <taxon>Dikarya</taxon>
        <taxon>Basidiomycota</taxon>
        <taxon>Agaricomycotina</taxon>
        <taxon>Agaricomycetes</taxon>
        <taxon>Agaricomycetidae</taxon>
        <taxon>Agaricales</taxon>
        <taxon>Pleurotineae</taxon>
        <taxon>Pterulaceae</taxon>
        <taxon>Pterulicium</taxon>
    </lineage>
</organism>
<dbReference type="InterPro" id="IPR033964">
    <property type="entry name" value="ABBA"/>
</dbReference>
<keyword evidence="2 3" id="KW-0808">Transferase</keyword>
<accession>A0A5C3Q8I9</accession>
<dbReference type="GO" id="GO:0016765">
    <property type="term" value="F:transferase activity, transferring alkyl or aryl (other than methyl) groups"/>
    <property type="evidence" value="ECO:0007669"/>
    <property type="project" value="InterPro"/>
</dbReference>
<dbReference type="SFLD" id="SFLDG01162">
    <property type="entry name" value="I"/>
    <property type="match status" value="1"/>
</dbReference>